<dbReference type="PROSITE" id="PS50146">
    <property type="entry name" value="DAGK"/>
    <property type="match status" value="1"/>
</dbReference>
<dbReference type="eggNOG" id="KOG1115">
    <property type="taxonomic scope" value="Eukaryota"/>
</dbReference>
<dbReference type="GO" id="GO:0001727">
    <property type="term" value="F:lipid kinase activity"/>
    <property type="evidence" value="ECO:0007669"/>
    <property type="project" value="TreeGrafter"/>
</dbReference>
<dbReference type="InterPro" id="IPR016064">
    <property type="entry name" value="NAD/diacylglycerol_kinase_sf"/>
</dbReference>
<dbReference type="AlphaFoldDB" id="G3HDP6"/>
<dbReference type="PANTHER" id="PTHR12358">
    <property type="entry name" value="SPHINGOSINE KINASE"/>
    <property type="match status" value="1"/>
</dbReference>
<dbReference type="InterPro" id="IPR050187">
    <property type="entry name" value="Lipid_Phosphate_FormReg"/>
</dbReference>
<dbReference type="Proteomes" id="UP000001075">
    <property type="component" value="Unassembled WGS sequence"/>
</dbReference>
<dbReference type="GO" id="GO:0006665">
    <property type="term" value="P:sphingolipid metabolic process"/>
    <property type="evidence" value="ECO:0007669"/>
    <property type="project" value="TreeGrafter"/>
</dbReference>
<gene>
    <name evidence="2" type="ORF">I79_008632</name>
</gene>
<dbReference type="PaxDb" id="10029-XP_007632595.1"/>
<evidence type="ECO:0000313" key="2">
    <source>
        <dbReference type="EMBL" id="EGW04810.1"/>
    </source>
</evidence>
<dbReference type="EMBL" id="JH000300">
    <property type="protein sequence ID" value="EGW04810.1"/>
    <property type="molecule type" value="Genomic_DNA"/>
</dbReference>
<reference evidence="3" key="1">
    <citation type="journal article" date="2011" name="Nat. Biotechnol.">
        <title>The genomic sequence of the Chinese hamster ovary (CHO)-K1 cell line.</title>
        <authorList>
            <person name="Xu X."/>
            <person name="Nagarajan H."/>
            <person name="Lewis N.E."/>
            <person name="Pan S."/>
            <person name="Cai Z."/>
            <person name="Liu X."/>
            <person name="Chen W."/>
            <person name="Xie M."/>
            <person name="Wang W."/>
            <person name="Hammond S."/>
            <person name="Andersen M.R."/>
            <person name="Neff N."/>
            <person name="Passarelli B."/>
            <person name="Koh W."/>
            <person name="Fan H.C."/>
            <person name="Wang J."/>
            <person name="Gui Y."/>
            <person name="Lee K.H."/>
            <person name="Betenbaugh M.J."/>
            <person name="Quake S.R."/>
            <person name="Famili I."/>
            <person name="Palsson B.O."/>
            <person name="Wang J."/>
        </authorList>
    </citation>
    <scope>NUCLEOTIDE SEQUENCE [LARGE SCALE GENOMIC DNA]</scope>
    <source>
        <strain evidence="3">CHO K1 cell line</strain>
    </source>
</reference>
<dbReference type="SUPFAM" id="SSF111331">
    <property type="entry name" value="NAD kinase/diacylglycerol kinase-like"/>
    <property type="match status" value="1"/>
</dbReference>
<dbReference type="Gene3D" id="3.40.50.10330">
    <property type="entry name" value="Probable inorganic polyphosphate/atp-NAD kinase, domain 1"/>
    <property type="match status" value="1"/>
</dbReference>
<evidence type="ECO:0000259" key="1">
    <source>
        <dbReference type="PROSITE" id="PS50146"/>
    </source>
</evidence>
<dbReference type="InterPro" id="IPR001206">
    <property type="entry name" value="Diacylglycerol_kinase_cat_dom"/>
</dbReference>
<dbReference type="FunCoup" id="G3HDP6">
    <property type="interactions" value="382"/>
</dbReference>
<protein>
    <submittedName>
        <fullName evidence="2">Ceramide kinase-like protein</fullName>
    </submittedName>
</protein>
<dbReference type="GO" id="GO:0016020">
    <property type="term" value="C:membrane"/>
    <property type="evidence" value="ECO:0007669"/>
    <property type="project" value="GOC"/>
</dbReference>
<dbReference type="STRING" id="10029.G3HDP6"/>
<organism evidence="2 3">
    <name type="scientific">Cricetulus griseus</name>
    <name type="common">Chinese hamster</name>
    <name type="synonym">Cricetulus barabensis griseus</name>
    <dbReference type="NCBI Taxonomy" id="10029"/>
    <lineage>
        <taxon>Eukaryota</taxon>
        <taxon>Metazoa</taxon>
        <taxon>Chordata</taxon>
        <taxon>Craniata</taxon>
        <taxon>Vertebrata</taxon>
        <taxon>Euteleostomi</taxon>
        <taxon>Mammalia</taxon>
        <taxon>Eutheria</taxon>
        <taxon>Euarchontoglires</taxon>
        <taxon>Glires</taxon>
        <taxon>Rodentia</taxon>
        <taxon>Myomorpha</taxon>
        <taxon>Muroidea</taxon>
        <taxon>Cricetidae</taxon>
        <taxon>Cricetinae</taxon>
        <taxon>Cricetulus</taxon>
    </lineage>
</organism>
<dbReference type="PANTHER" id="PTHR12358:SF26">
    <property type="entry name" value="CERAMIDE KINASE-LIKE PROTEIN"/>
    <property type="match status" value="1"/>
</dbReference>
<accession>G3HDP6</accession>
<dbReference type="eggNOG" id="KOG1116">
    <property type="taxonomic scope" value="Eukaryota"/>
</dbReference>
<dbReference type="InParanoid" id="G3HDP6"/>
<feature type="domain" description="DAGKc" evidence="1">
    <location>
        <begin position="69"/>
        <end position="137"/>
    </location>
</feature>
<proteinExistence type="predicted"/>
<keyword evidence="2" id="KW-0808">Transferase</keyword>
<dbReference type="InterPro" id="IPR017438">
    <property type="entry name" value="ATP-NAD_kinase_N"/>
</dbReference>
<name>G3HDP6_CRIGR</name>
<keyword evidence="2" id="KW-0418">Kinase</keyword>
<evidence type="ECO:0000313" key="3">
    <source>
        <dbReference type="Proteomes" id="UP000001075"/>
    </source>
</evidence>
<sequence>MLRGKRGSRVGALEEGTPFVSLLLPEAVTERVLLLGIFQIRRESCDVVLGARALRWGRIQPELPAGFPSRPKALKILLNTQSHRKESVQVYYEKVEPLLKLAGIKTDVTITEYEGHALSLLGECELQAFDGLHPRLIRLYGGSLKEMNDSKVACNCI</sequence>